<dbReference type="Proteomes" id="UP000027154">
    <property type="component" value="Unassembled WGS sequence"/>
</dbReference>
<dbReference type="PANTHER" id="PTHR47506">
    <property type="entry name" value="TRANSCRIPTIONAL REGULATORY PROTEIN"/>
    <property type="match status" value="1"/>
</dbReference>
<evidence type="ECO:0000259" key="5">
    <source>
        <dbReference type="PROSITE" id="PS50977"/>
    </source>
</evidence>
<dbReference type="InterPro" id="IPR009057">
    <property type="entry name" value="Homeodomain-like_sf"/>
</dbReference>
<proteinExistence type="predicted"/>
<reference evidence="6 7" key="1">
    <citation type="submission" date="2014-04" db="EMBL/GenBank/DDBJ databases">
        <title>Pseudoalteromonas galatheae sp. nov., isolated from a deep-sea polychaete near Canal Concepcion, Chile.</title>
        <authorList>
            <person name="Machado H.R."/>
            <person name="Gram L."/>
            <person name="Vynne N.G."/>
        </authorList>
    </citation>
    <scope>NUCLEOTIDE SEQUENCE [LARGE SCALE GENOMIC DNA]</scope>
    <source>
        <strain evidence="6 7">KMM216</strain>
    </source>
</reference>
<dbReference type="GO" id="GO:0003677">
    <property type="term" value="F:DNA binding"/>
    <property type="evidence" value="ECO:0007669"/>
    <property type="project" value="UniProtKB-UniRule"/>
</dbReference>
<keyword evidence="1" id="KW-0805">Transcription regulation</keyword>
<name>A0ABD3Y8S4_9GAMM</name>
<dbReference type="Pfam" id="PF00440">
    <property type="entry name" value="TetR_N"/>
    <property type="match status" value="1"/>
</dbReference>
<evidence type="ECO:0000256" key="2">
    <source>
        <dbReference type="ARBA" id="ARBA00023125"/>
    </source>
</evidence>
<dbReference type="Gene3D" id="1.10.357.10">
    <property type="entry name" value="Tetracycline Repressor, domain 2"/>
    <property type="match status" value="1"/>
</dbReference>
<dbReference type="InterPro" id="IPR001647">
    <property type="entry name" value="HTH_TetR"/>
</dbReference>
<evidence type="ECO:0000256" key="4">
    <source>
        <dbReference type="PROSITE-ProRule" id="PRU00335"/>
    </source>
</evidence>
<evidence type="ECO:0000313" key="6">
    <source>
        <dbReference type="EMBL" id="KDC50981.1"/>
    </source>
</evidence>
<dbReference type="PANTHER" id="PTHR47506:SF1">
    <property type="entry name" value="HTH-TYPE TRANSCRIPTIONAL REGULATOR YJDC"/>
    <property type="match status" value="1"/>
</dbReference>
<evidence type="ECO:0000313" key="7">
    <source>
        <dbReference type="Proteomes" id="UP000027154"/>
    </source>
</evidence>
<dbReference type="PRINTS" id="PR00455">
    <property type="entry name" value="HTHTETR"/>
</dbReference>
<dbReference type="AlphaFoldDB" id="A0ABD3Y8S4"/>
<feature type="domain" description="HTH tetR-type" evidence="5">
    <location>
        <begin position="15"/>
        <end position="75"/>
    </location>
</feature>
<feature type="DNA-binding region" description="H-T-H motif" evidence="4">
    <location>
        <begin position="38"/>
        <end position="57"/>
    </location>
</feature>
<gene>
    <name evidence="6" type="ORF">DC53_10600</name>
</gene>
<dbReference type="EMBL" id="JJNZ01000030">
    <property type="protein sequence ID" value="KDC50981.1"/>
    <property type="molecule type" value="Genomic_DNA"/>
</dbReference>
<keyword evidence="2 4" id="KW-0238">DNA-binding</keyword>
<evidence type="ECO:0000256" key="3">
    <source>
        <dbReference type="ARBA" id="ARBA00023163"/>
    </source>
</evidence>
<dbReference type="RefSeq" id="WP_033029791.1">
    <property type="nucleotide sequence ID" value="NZ_JJNZ01000030.1"/>
</dbReference>
<protein>
    <submittedName>
        <fullName evidence="6">TetR family transcriptional regulator</fullName>
    </submittedName>
</protein>
<sequence>MKPKAKRQTDPAIALARREQILTAAAECFRRKGYHGAGMAEISKTAGMSAGHIYNYFESKEAIIESIIEKDMEEMFSIFQKFEDHPGDVLAALLDGLNIGVQRHMDTGSCVIDLDMMAEAGRNMKVATLLRETDIQARGRMRQLLTSERSALKDIDELELESRINVIFSMMAGLLLRKLLYPELTEETVLIALRPAMKTLLMPFDKAQ</sequence>
<comment type="caution">
    <text evidence="6">The sequence shown here is derived from an EMBL/GenBank/DDBJ whole genome shotgun (WGS) entry which is preliminary data.</text>
</comment>
<keyword evidence="3" id="KW-0804">Transcription</keyword>
<evidence type="ECO:0000256" key="1">
    <source>
        <dbReference type="ARBA" id="ARBA00023015"/>
    </source>
</evidence>
<accession>A0ABD3Y8S4</accession>
<dbReference type="SUPFAM" id="SSF46689">
    <property type="entry name" value="Homeodomain-like"/>
    <property type="match status" value="1"/>
</dbReference>
<organism evidence="6 7">
    <name type="scientific">Pseudoalteromonas fuliginea</name>
    <dbReference type="NCBI Taxonomy" id="1872678"/>
    <lineage>
        <taxon>Bacteria</taxon>
        <taxon>Pseudomonadati</taxon>
        <taxon>Pseudomonadota</taxon>
        <taxon>Gammaproteobacteria</taxon>
        <taxon>Alteromonadales</taxon>
        <taxon>Pseudoalteromonadaceae</taxon>
        <taxon>Pseudoalteromonas</taxon>
    </lineage>
</organism>
<dbReference type="PROSITE" id="PS50977">
    <property type="entry name" value="HTH_TETR_2"/>
    <property type="match status" value="1"/>
</dbReference>